<dbReference type="SMART" id="SM00388">
    <property type="entry name" value="HisKA"/>
    <property type="match status" value="1"/>
</dbReference>
<dbReference type="Pfam" id="PF00512">
    <property type="entry name" value="HisKA"/>
    <property type="match status" value="1"/>
</dbReference>
<dbReference type="InterPro" id="IPR013656">
    <property type="entry name" value="PAS_4"/>
</dbReference>
<evidence type="ECO:0000256" key="7">
    <source>
        <dbReference type="ARBA" id="ARBA00023012"/>
    </source>
</evidence>
<dbReference type="InterPro" id="IPR005467">
    <property type="entry name" value="His_kinase_dom"/>
</dbReference>
<gene>
    <name evidence="14" type="ORF">KOF26_16595</name>
</gene>
<evidence type="ECO:0000256" key="8">
    <source>
        <dbReference type="PROSITE-ProRule" id="PRU00169"/>
    </source>
</evidence>
<dbReference type="InterPro" id="IPR001789">
    <property type="entry name" value="Sig_transdc_resp-reg_receiver"/>
</dbReference>
<feature type="domain" description="Histidine kinase" evidence="10">
    <location>
        <begin position="424"/>
        <end position="648"/>
    </location>
</feature>
<evidence type="ECO:0000259" key="12">
    <source>
        <dbReference type="PROSITE" id="PS50112"/>
    </source>
</evidence>
<comment type="caution">
    <text evidence="14">The sequence shown here is derived from an EMBL/GenBank/DDBJ whole genome shotgun (WGS) entry which is preliminary data.</text>
</comment>
<dbReference type="InterPro" id="IPR013655">
    <property type="entry name" value="PAS_fold_3"/>
</dbReference>
<feature type="domain" description="PAC" evidence="13">
    <location>
        <begin position="207"/>
        <end position="259"/>
    </location>
</feature>
<dbReference type="InterPro" id="IPR000014">
    <property type="entry name" value="PAS"/>
</dbReference>
<dbReference type="SMART" id="SM00387">
    <property type="entry name" value="HATPase_c"/>
    <property type="match status" value="1"/>
</dbReference>
<dbReference type="Pfam" id="PF00072">
    <property type="entry name" value="Response_reg"/>
    <property type="match status" value="1"/>
</dbReference>
<evidence type="ECO:0000259" key="10">
    <source>
        <dbReference type="PROSITE" id="PS50109"/>
    </source>
</evidence>
<dbReference type="InterPro" id="IPR003661">
    <property type="entry name" value="HisK_dim/P_dom"/>
</dbReference>
<feature type="domain" description="Response regulatory" evidence="11">
    <location>
        <begin position="669"/>
        <end position="786"/>
    </location>
</feature>
<dbReference type="InterPro" id="IPR003594">
    <property type="entry name" value="HATPase_dom"/>
</dbReference>
<feature type="region of interest" description="Disordered" evidence="9">
    <location>
        <begin position="650"/>
        <end position="669"/>
    </location>
</feature>
<dbReference type="Pfam" id="PF02518">
    <property type="entry name" value="HATPase_c"/>
    <property type="match status" value="1"/>
</dbReference>
<keyword evidence="3" id="KW-0808">Transferase</keyword>
<feature type="modified residue" description="4-aspartylphosphate" evidence="8">
    <location>
        <position position="719"/>
    </location>
</feature>
<evidence type="ECO:0000256" key="9">
    <source>
        <dbReference type="SAM" id="MobiDB-lite"/>
    </source>
</evidence>
<dbReference type="PANTHER" id="PTHR43065">
    <property type="entry name" value="SENSOR HISTIDINE KINASE"/>
    <property type="match status" value="1"/>
</dbReference>
<dbReference type="PROSITE" id="PS50109">
    <property type="entry name" value="HIS_KIN"/>
    <property type="match status" value="1"/>
</dbReference>
<evidence type="ECO:0000259" key="11">
    <source>
        <dbReference type="PROSITE" id="PS50110"/>
    </source>
</evidence>
<keyword evidence="15" id="KW-1185">Reference proteome</keyword>
<feature type="compositionally biased region" description="Basic and acidic residues" evidence="9">
    <location>
        <begin position="656"/>
        <end position="669"/>
    </location>
</feature>
<accession>A0ABS6BP96</accession>
<protein>
    <recommendedName>
        <fullName evidence="2">histidine kinase</fullName>
        <ecNumber evidence="2">2.7.13.3</ecNumber>
    </recommendedName>
</protein>
<dbReference type="CDD" id="cd00082">
    <property type="entry name" value="HisKA"/>
    <property type="match status" value="1"/>
</dbReference>
<evidence type="ECO:0000256" key="3">
    <source>
        <dbReference type="ARBA" id="ARBA00022679"/>
    </source>
</evidence>
<dbReference type="InterPro" id="IPR001610">
    <property type="entry name" value="PAC"/>
</dbReference>
<sequence>MSPIAATEAVETATRLFHAQDAGAVYLFEIAADGEVRCGEGMRRLLGVAPGARLDRDIWLAAVHDEDRQRLRASFARMDAGGHEEVEYRAGPGGAAGWLLTRGGAAPGGGSVRSIFGATLDITRQGIVAENDERLRMTLDAGRMASWSWDLATNRWTWDRRRFELFGLDPNDGEPDYEQTLALVHPEDRAQLRAAIEGALAAGDGTYQSEFRVPLPDGEVRWLGGYGRAIPGPDGRPARMLGLSFDITEHRVAAAERDRAMALLQTFVEAVPGVVCAKDRDGRMLLVNQGTAAVVGKPSAALIGKVITEFLDDPQQAEAVAANDRRVLETGVAEQIEEEVGWRDGMPIVWLSTKAPLLDALGRVTGLVATSLDITDRKRDEELLARGRLELEHLVEERTRHLHETQTQLAHAQRMEALGQLAGGIAHDFNNILQAIQGASSLIERQASSPDAVRHLATMVGEAIGRGASITRRLLSFSRRGELQGEALDPAQLLASLREILSLTLGSAIEVRVEVAAGVPPLLADKGQLETVLVNLAANARDALDGAGMLTLTASPGRRGRNGRPGHPIGLTPGDYVRIAVCDNGHGMDAATLARASDPYFTTKQPGKGTGLGLAMARGFAEQSGGGLHIDSAPGRGTTVTLWLPAARMEAASAPSREDAPPPRGERPRLMVVDDNDLVREMLAENLIGAGYEVIQASRGATALALMRAGEQVDLLVSDLSMPEMNGLALIRAAQQQQPALRAILLTGYAGEIPELFSGDAEEADFCLLRKPVTGQQLARQVASLLHADGAGQDGCGG</sequence>
<evidence type="ECO:0000313" key="15">
    <source>
        <dbReference type="Proteomes" id="UP000776276"/>
    </source>
</evidence>
<dbReference type="RefSeq" id="WP_216327762.1">
    <property type="nucleotide sequence ID" value="NZ_JAHKRT010000010.1"/>
</dbReference>
<evidence type="ECO:0000313" key="14">
    <source>
        <dbReference type="EMBL" id="MBU3079477.1"/>
    </source>
</evidence>
<dbReference type="SMART" id="SM00448">
    <property type="entry name" value="REC"/>
    <property type="match status" value="1"/>
</dbReference>
<evidence type="ECO:0000256" key="5">
    <source>
        <dbReference type="ARBA" id="ARBA00022777"/>
    </source>
</evidence>
<dbReference type="PROSITE" id="PS50113">
    <property type="entry name" value="PAC"/>
    <property type="match status" value="2"/>
</dbReference>
<feature type="domain" description="PAS" evidence="12">
    <location>
        <begin position="260"/>
        <end position="331"/>
    </location>
</feature>
<dbReference type="SMART" id="SM00086">
    <property type="entry name" value="PAC"/>
    <property type="match status" value="2"/>
</dbReference>
<dbReference type="InterPro" id="IPR000700">
    <property type="entry name" value="PAS-assoc_C"/>
</dbReference>
<name>A0ABS6BP96_9SPHN</name>
<dbReference type="CDD" id="cd00130">
    <property type="entry name" value="PAS"/>
    <property type="match status" value="2"/>
</dbReference>
<dbReference type="PROSITE" id="PS50110">
    <property type="entry name" value="RESPONSE_REGULATORY"/>
    <property type="match status" value="1"/>
</dbReference>
<keyword evidence="7" id="KW-0902">Two-component regulatory system</keyword>
<proteinExistence type="predicted"/>
<reference evidence="14 15" key="1">
    <citation type="submission" date="2021-06" db="EMBL/GenBank/DDBJ databases">
        <title>Sphingomonas sp. XMGL2, whole genome shotgun sequencing project.</title>
        <authorList>
            <person name="Zhao G."/>
            <person name="Shen L."/>
        </authorList>
    </citation>
    <scope>NUCLEOTIDE SEQUENCE [LARGE SCALE GENOMIC DNA]</scope>
    <source>
        <strain evidence="14 15">XMGL2</strain>
    </source>
</reference>
<comment type="catalytic activity">
    <reaction evidence="1">
        <text>ATP + protein L-histidine = ADP + protein N-phospho-L-histidine.</text>
        <dbReference type="EC" id="2.7.13.3"/>
    </reaction>
</comment>
<dbReference type="NCBIfam" id="TIGR00229">
    <property type="entry name" value="sensory_box"/>
    <property type="match status" value="2"/>
</dbReference>
<organism evidence="14 15">
    <name type="scientific">Sphingomonas quercus</name>
    <dbReference type="NCBI Taxonomy" id="2842451"/>
    <lineage>
        <taxon>Bacteria</taxon>
        <taxon>Pseudomonadati</taxon>
        <taxon>Pseudomonadota</taxon>
        <taxon>Alphaproteobacteria</taxon>
        <taxon>Sphingomonadales</taxon>
        <taxon>Sphingomonadaceae</taxon>
        <taxon>Sphingomonas</taxon>
    </lineage>
</organism>
<evidence type="ECO:0000256" key="1">
    <source>
        <dbReference type="ARBA" id="ARBA00000085"/>
    </source>
</evidence>
<dbReference type="Pfam" id="PF08448">
    <property type="entry name" value="PAS_4"/>
    <property type="match status" value="1"/>
</dbReference>
<feature type="domain" description="PAS" evidence="12">
    <location>
        <begin position="131"/>
        <end position="203"/>
    </location>
</feature>
<dbReference type="PANTHER" id="PTHR43065:SF46">
    <property type="entry name" value="C4-DICARBOXYLATE TRANSPORT SENSOR PROTEIN DCTB"/>
    <property type="match status" value="1"/>
</dbReference>
<keyword evidence="6" id="KW-0067">ATP-binding</keyword>
<evidence type="ECO:0000256" key="4">
    <source>
        <dbReference type="ARBA" id="ARBA00022741"/>
    </source>
</evidence>
<dbReference type="PROSITE" id="PS50112">
    <property type="entry name" value="PAS"/>
    <property type="match status" value="2"/>
</dbReference>
<keyword evidence="8" id="KW-0597">Phosphoprotein</keyword>
<dbReference type="Proteomes" id="UP000776276">
    <property type="component" value="Unassembled WGS sequence"/>
</dbReference>
<dbReference type="Pfam" id="PF08447">
    <property type="entry name" value="PAS_3"/>
    <property type="match status" value="1"/>
</dbReference>
<evidence type="ECO:0000259" key="13">
    <source>
        <dbReference type="PROSITE" id="PS50113"/>
    </source>
</evidence>
<keyword evidence="5" id="KW-0418">Kinase</keyword>
<evidence type="ECO:0000256" key="6">
    <source>
        <dbReference type="ARBA" id="ARBA00022840"/>
    </source>
</evidence>
<feature type="domain" description="PAC" evidence="13">
    <location>
        <begin position="334"/>
        <end position="386"/>
    </location>
</feature>
<dbReference type="EMBL" id="JAHKRT010000010">
    <property type="protein sequence ID" value="MBU3079477.1"/>
    <property type="molecule type" value="Genomic_DNA"/>
</dbReference>
<evidence type="ECO:0000256" key="2">
    <source>
        <dbReference type="ARBA" id="ARBA00012438"/>
    </source>
</evidence>
<dbReference type="EC" id="2.7.13.3" evidence="2"/>
<keyword evidence="4" id="KW-0547">Nucleotide-binding</keyword>
<dbReference type="SMART" id="SM00091">
    <property type="entry name" value="PAS"/>
    <property type="match status" value="3"/>
</dbReference>